<evidence type="ECO:0000256" key="1">
    <source>
        <dbReference type="SAM" id="Phobius"/>
    </source>
</evidence>
<keyword evidence="1" id="KW-0472">Membrane</keyword>
<evidence type="ECO:0000313" key="3">
    <source>
        <dbReference type="Proteomes" id="UP001168537"/>
    </source>
</evidence>
<proteinExistence type="predicted"/>
<evidence type="ECO:0000313" key="2">
    <source>
        <dbReference type="EMBL" id="MDN4163611.1"/>
    </source>
</evidence>
<accession>A0ABT8F0N1</accession>
<dbReference type="InterPro" id="IPR018480">
    <property type="entry name" value="PNAcMuramoyl-5peptid_Trfase_CS"/>
</dbReference>
<dbReference type="Pfam" id="PF10555">
    <property type="entry name" value="MraY_sig1"/>
    <property type="match status" value="1"/>
</dbReference>
<name>A0ABT8F0N1_9ACTN</name>
<feature type="non-terminal residue" evidence="2">
    <location>
        <position position="77"/>
    </location>
</feature>
<gene>
    <name evidence="2" type="ORF">QWY29_19770</name>
</gene>
<keyword evidence="1" id="KW-1133">Transmembrane helix</keyword>
<protein>
    <submittedName>
        <fullName evidence="2">Phospho-N-acetylmuramoyl-pentapeptide-transferase</fullName>
    </submittedName>
</protein>
<sequence length="77" mass="8160">MRAILLGGGLALLISLIGTRFAIRQFTRWGYGQEVRDDGPTTHHVKRGTPTMGGVVIIGATVLGYLGAKLITLSPPT</sequence>
<dbReference type="PROSITE" id="PS01347">
    <property type="entry name" value="MRAY_1"/>
    <property type="match status" value="1"/>
</dbReference>
<organism evidence="2 3">
    <name type="scientific">Nocardioides abyssi</name>
    <dbReference type="NCBI Taxonomy" id="3058370"/>
    <lineage>
        <taxon>Bacteria</taxon>
        <taxon>Bacillati</taxon>
        <taxon>Actinomycetota</taxon>
        <taxon>Actinomycetes</taxon>
        <taxon>Propionibacteriales</taxon>
        <taxon>Nocardioidaceae</taxon>
        <taxon>Nocardioides</taxon>
    </lineage>
</organism>
<comment type="caution">
    <text evidence="2">The sequence shown here is derived from an EMBL/GenBank/DDBJ whole genome shotgun (WGS) entry which is preliminary data.</text>
</comment>
<dbReference type="EMBL" id="JAUHJR010000031">
    <property type="protein sequence ID" value="MDN4163611.1"/>
    <property type="molecule type" value="Genomic_DNA"/>
</dbReference>
<keyword evidence="1" id="KW-0812">Transmembrane</keyword>
<keyword evidence="3" id="KW-1185">Reference proteome</keyword>
<feature type="transmembrane region" description="Helical" evidence="1">
    <location>
        <begin position="52"/>
        <end position="71"/>
    </location>
</feature>
<dbReference type="Proteomes" id="UP001168537">
    <property type="component" value="Unassembled WGS sequence"/>
</dbReference>
<reference evidence="2" key="1">
    <citation type="submission" date="2023-06" db="EMBL/GenBank/DDBJ databases">
        <title>Draft genome sequence of Nocardioides sp. SOB72.</title>
        <authorList>
            <person name="Zhang G."/>
        </authorList>
    </citation>
    <scope>NUCLEOTIDE SEQUENCE</scope>
    <source>
        <strain evidence="2">SOB72</strain>
    </source>
</reference>